<gene>
    <name evidence="3" type="ORF">JL102_04630</name>
</gene>
<keyword evidence="4" id="KW-1185">Reference proteome</keyword>
<sequence length="245" mass="28111">MLNRYLLQQGYLSCNLEELDRVKNKVRIMPTICLILTTSGLLLHQPLINLFVFLIGFLGFIMKKYHPLDFSISKIAGLFGYQFDLPSNPLPRRLACISGGFFNLLIAFSLIYDLTNLAIVFWVILGALQLTVIFTHFCVASWLYEMLYNYMEFGEHISLQEARRLHREGALLVDVRTPSEYQNQLISGAINIPFQMLDQHTAFHNKKIILYCNSGLRSQEATDIINKKGWATAYNLGNIKKAIRL</sequence>
<organism evidence="3 4">
    <name type="scientific">Fulvivirga sediminis</name>
    <dbReference type="NCBI Taxonomy" id="2803949"/>
    <lineage>
        <taxon>Bacteria</taxon>
        <taxon>Pseudomonadati</taxon>
        <taxon>Bacteroidota</taxon>
        <taxon>Cytophagia</taxon>
        <taxon>Cytophagales</taxon>
        <taxon>Fulvivirgaceae</taxon>
        <taxon>Fulvivirga</taxon>
    </lineage>
</organism>
<dbReference type="Pfam" id="PF00581">
    <property type="entry name" value="Rhodanese"/>
    <property type="match status" value="1"/>
</dbReference>
<name>A0A937JY79_9BACT</name>
<evidence type="ECO:0000256" key="1">
    <source>
        <dbReference type="SAM" id="Phobius"/>
    </source>
</evidence>
<dbReference type="RefSeq" id="WP_202243078.1">
    <property type="nucleotide sequence ID" value="NZ_JAESIY010000002.1"/>
</dbReference>
<protein>
    <submittedName>
        <fullName evidence="3">DUF4395 family protein</fullName>
    </submittedName>
</protein>
<keyword evidence="1" id="KW-1133">Transmembrane helix</keyword>
<dbReference type="InterPro" id="IPR025508">
    <property type="entry name" value="DUF4395"/>
</dbReference>
<evidence type="ECO:0000313" key="4">
    <source>
        <dbReference type="Proteomes" id="UP000659388"/>
    </source>
</evidence>
<dbReference type="InterPro" id="IPR001763">
    <property type="entry name" value="Rhodanese-like_dom"/>
</dbReference>
<accession>A0A937JY79</accession>
<comment type="caution">
    <text evidence="3">The sequence shown here is derived from an EMBL/GenBank/DDBJ whole genome shotgun (WGS) entry which is preliminary data.</text>
</comment>
<feature type="domain" description="Rhodanese" evidence="2">
    <location>
        <begin position="166"/>
        <end position="240"/>
    </location>
</feature>
<evidence type="ECO:0000259" key="2">
    <source>
        <dbReference type="PROSITE" id="PS50206"/>
    </source>
</evidence>
<feature type="transmembrane region" description="Helical" evidence="1">
    <location>
        <begin position="28"/>
        <end position="61"/>
    </location>
</feature>
<dbReference type="PANTHER" id="PTHR43031">
    <property type="entry name" value="FAD-DEPENDENT OXIDOREDUCTASE"/>
    <property type="match status" value="1"/>
</dbReference>
<keyword evidence="1" id="KW-0472">Membrane</keyword>
<dbReference type="Gene3D" id="3.40.250.10">
    <property type="entry name" value="Rhodanese-like domain"/>
    <property type="match status" value="1"/>
</dbReference>
<proteinExistence type="predicted"/>
<evidence type="ECO:0000313" key="3">
    <source>
        <dbReference type="EMBL" id="MBL3655404.1"/>
    </source>
</evidence>
<keyword evidence="1" id="KW-0812">Transmembrane</keyword>
<dbReference type="EMBL" id="JAESIY010000002">
    <property type="protein sequence ID" value="MBL3655404.1"/>
    <property type="molecule type" value="Genomic_DNA"/>
</dbReference>
<feature type="transmembrane region" description="Helical" evidence="1">
    <location>
        <begin position="118"/>
        <end position="144"/>
    </location>
</feature>
<dbReference type="PANTHER" id="PTHR43031:SF1">
    <property type="entry name" value="PYRIDINE NUCLEOTIDE-DISULPHIDE OXIDOREDUCTASE"/>
    <property type="match status" value="1"/>
</dbReference>
<dbReference type="PROSITE" id="PS50206">
    <property type="entry name" value="RHODANESE_3"/>
    <property type="match status" value="1"/>
</dbReference>
<dbReference type="InterPro" id="IPR036873">
    <property type="entry name" value="Rhodanese-like_dom_sf"/>
</dbReference>
<dbReference type="CDD" id="cd00158">
    <property type="entry name" value="RHOD"/>
    <property type="match status" value="1"/>
</dbReference>
<reference evidence="3" key="1">
    <citation type="submission" date="2021-01" db="EMBL/GenBank/DDBJ databases">
        <title>Fulvivirga kasyanovii gen. nov., sp nov., a novel member of the phylum Bacteroidetes isolated from seawater in a mussel farm.</title>
        <authorList>
            <person name="Zhao L.-H."/>
            <person name="Wang Z.-J."/>
        </authorList>
    </citation>
    <scope>NUCLEOTIDE SEQUENCE</scope>
    <source>
        <strain evidence="3">2943</strain>
    </source>
</reference>
<dbReference type="SMART" id="SM00450">
    <property type="entry name" value="RHOD"/>
    <property type="match status" value="1"/>
</dbReference>
<dbReference type="InterPro" id="IPR050229">
    <property type="entry name" value="GlpE_sulfurtransferase"/>
</dbReference>
<dbReference type="Proteomes" id="UP000659388">
    <property type="component" value="Unassembled WGS sequence"/>
</dbReference>
<dbReference type="AlphaFoldDB" id="A0A937JY79"/>
<feature type="transmembrane region" description="Helical" evidence="1">
    <location>
        <begin position="94"/>
        <end position="112"/>
    </location>
</feature>
<dbReference type="Pfam" id="PF14340">
    <property type="entry name" value="DUF4395"/>
    <property type="match status" value="1"/>
</dbReference>
<dbReference type="SUPFAM" id="SSF52821">
    <property type="entry name" value="Rhodanese/Cell cycle control phosphatase"/>
    <property type="match status" value="1"/>
</dbReference>